<dbReference type="GO" id="GO:0000978">
    <property type="term" value="F:RNA polymerase II cis-regulatory region sequence-specific DNA binding"/>
    <property type="evidence" value="ECO:0007669"/>
    <property type="project" value="TreeGrafter"/>
</dbReference>
<keyword evidence="1" id="KW-0805">Transcription regulation</keyword>
<dbReference type="GO" id="GO:0005634">
    <property type="term" value="C:nucleus"/>
    <property type="evidence" value="ECO:0007669"/>
    <property type="project" value="TreeGrafter"/>
</dbReference>
<evidence type="ECO:0000313" key="6">
    <source>
        <dbReference type="Proteomes" id="UP000779574"/>
    </source>
</evidence>
<evidence type="ECO:0000313" key="5">
    <source>
        <dbReference type="EMBL" id="KAG9701411.1"/>
    </source>
</evidence>
<dbReference type="EMBL" id="JAHFXF010000001">
    <property type="protein sequence ID" value="KAG9701411.1"/>
    <property type="molecule type" value="Genomic_DNA"/>
</dbReference>
<feature type="non-terminal residue" evidence="5">
    <location>
        <position position="1072"/>
    </location>
</feature>
<evidence type="ECO:0000256" key="1">
    <source>
        <dbReference type="ARBA" id="ARBA00023015"/>
    </source>
</evidence>
<dbReference type="InterPro" id="IPR007219">
    <property type="entry name" value="XnlR_reg_dom"/>
</dbReference>
<dbReference type="InterPro" id="IPR051127">
    <property type="entry name" value="Fungal_SecMet_Regulators"/>
</dbReference>
<sequence>MEKRGVKVSFNDGKITVTSNKPTKGLVFEEREGVLVNDSAVDIVPGDEQVITVRGAIKTTPIVTLHGAQVGRGWNIYIHLASARGRKSPTPDQSASISFSTLIQCAVSCNVIQVNRNYPAAMFHTFQATETNGEDTHDAAKLHRPLGARRITTSNACGAERYAAMVLHPADNVYTISKQMLVFTLSHHRVSYTKGSKLMFLRLMEDLSASVDRYRSVFERLFPGRSIEQLAPLSKDDLIAIIGIPPAKNDQSTQISELGSPISTLGSEGAESLETLIQAPEQDPVADEATLHQARVHGISDDVNGLSLSLDRPSSYVGVSSITAALKVICRVAPATRRLLALGHTETALPSRTDSPDVTSIDPAYLPPAELGQVLIETYFRKVHPLMPMLDEKHFWQTWLYGERKDHAWMALLNTVLALGSVMSSDCTDNSHDAYYQRAMQLLDLDSLGSGNLLVVQALGLLSGYYLHYVSRPNLANSLMGATLRQATVLGLHREYTDAGVDNDGHGGAYTSLTLGQSKLACPLSPNTTTGRPSLGQQDKGITVQVPYVSILIQVVMRSGPSFLPLVHNVAFCRIASQIQDVLSASPLLPFDDLNRLDKELLQWHTSLPIYLKPASSSTTENQRPQKRDTIAKILETPSMIMHWKYQNLRLLLHRPYLLATALRNGDRDLLSAEEKVGSTRCQAIAARTIEDISDVCPEDLLAGWNGVWFMYQAVMVPLVCISSSLGKSRKQVADDKQNIATTNLTTVETADEDAKHHEQVRLQERQALIEKALQFFERMDRWSVAAKKSHDVVSRLYEVSKILASDNWEHILAAQDQSARVHNPSLDIGTAVSGHIDQANDFDKTQLPFSSSDMMTKDIWGLSPNGAAAMNNFWFDDMMWDVPVADIEMFENTGNGLPGNFSNESSCACIDAVPFEDVFGVFPSTSQLPEQVVWKTNIREQFEISSPSIELQKEIISLQRKKIEVSVPLDSSRQLMRDERSGIFDPEIRDNLLVIQFSKNCSEGRLYLVQALSQNAHKIPQCGSARIHTIAGVIGLDVVRVVAVDQSTLASEHLVYEHCDSCWERVDRSRG</sequence>
<evidence type="ECO:0000256" key="2">
    <source>
        <dbReference type="ARBA" id="ARBA00023163"/>
    </source>
</evidence>
<organism evidence="5 6">
    <name type="scientific">Aureobasidium melanogenum</name>
    <name type="common">Aureobasidium pullulans var. melanogenum</name>
    <dbReference type="NCBI Taxonomy" id="46634"/>
    <lineage>
        <taxon>Eukaryota</taxon>
        <taxon>Fungi</taxon>
        <taxon>Dikarya</taxon>
        <taxon>Ascomycota</taxon>
        <taxon>Pezizomycotina</taxon>
        <taxon>Dothideomycetes</taxon>
        <taxon>Dothideomycetidae</taxon>
        <taxon>Dothideales</taxon>
        <taxon>Saccotheciaceae</taxon>
        <taxon>Aureobasidium</taxon>
    </lineage>
</organism>
<dbReference type="InterPro" id="IPR036156">
    <property type="entry name" value="Beta-gal/glucu_dom_sf"/>
</dbReference>
<dbReference type="Pfam" id="PF04082">
    <property type="entry name" value="Fungal_trans"/>
    <property type="match status" value="1"/>
</dbReference>
<dbReference type="GO" id="GO:0000981">
    <property type="term" value="F:DNA-binding transcription factor activity, RNA polymerase II-specific"/>
    <property type="evidence" value="ECO:0007669"/>
    <property type="project" value="TreeGrafter"/>
</dbReference>
<comment type="caution">
    <text evidence="5">The sequence shown here is derived from an EMBL/GenBank/DDBJ whole genome shotgun (WGS) entry which is preliminary data.</text>
</comment>
<dbReference type="CDD" id="cd12148">
    <property type="entry name" value="fungal_TF_MHR"/>
    <property type="match status" value="1"/>
</dbReference>
<reference evidence="5" key="2">
    <citation type="submission" date="2021-08" db="EMBL/GenBank/DDBJ databases">
        <authorList>
            <person name="Gostincar C."/>
            <person name="Sun X."/>
            <person name="Song Z."/>
            <person name="Gunde-Cimerman N."/>
        </authorList>
    </citation>
    <scope>NUCLEOTIDE SEQUENCE</scope>
    <source>
        <strain evidence="5">EXF-9911</strain>
    </source>
</reference>
<dbReference type="AlphaFoldDB" id="A0A9P8JG38"/>
<reference evidence="5" key="1">
    <citation type="journal article" date="2021" name="J Fungi (Basel)">
        <title>Virulence traits and population genomics of the black yeast Aureobasidium melanogenum.</title>
        <authorList>
            <person name="Cernosa A."/>
            <person name="Sun X."/>
            <person name="Gostincar C."/>
            <person name="Fang C."/>
            <person name="Gunde-Cimerman N."/>
            <person name="Song Z."/>
        </authorList>
    </citation>
    <scope>NUCLEOTIDE SEQUENCE</scope>
    <source>
        <strain evidence="5">EXF-9911</strain>
    </source>
</reference>
<accession>A0A9P8JG38</accession>
<feature type="domain" description="Xylanolytic transcriptional activator regulatory" evidence="4">
    <location>
        <begin position="376"/>
        <end position="500"/>
    </location>
</feature>
<dbReference type="GO" id="GO:0006351">
    <property type="term" value="P:DNA-templated transcription"/>
    <property type="evidence" value="ECO:0007669"/>
    <property type="project" value="InterPro"/>
</dbReference>
<dbReference type="PANTHER" id="PTHR47424:SF5">
    <property type="entry name" value="ZN(II)2CYS6 TRANSCRIPTION FACTOR (EUROFUNG)"/>
    <property type="match status" value="1"/>
</dbReference>
<proteinExistence type="predicted"/>
<dbReference type="PANTHER" id="PTHR47424">
    <property type="entry name" value="REGULATORY PROTEIN GAL4"/>
    <property type="match status" value="1"/>
</dbReference>
<protein>
    <recommendedName>
        <fullName evidence="4">Xylanolytic transcriptional activator regulatory domain-containing protein</fullName>
    </recommendedName>
</protein>
<dbReference type="SUPFAM" id="SSF49303">
    <property type="entry name" value="beta-Galactosidase/glucuronidase domain"/>
    <property type="match status" value="1"/>
</dbReference>
<dbReference type="GO" id="GO:0008270">
    <property type="term" value="F:zinc ion binding"/>
    <property type="evidence" value="ECO:0007669"/>
    <property type="project" value="InterPro"/>
</dbReference>
<keyword evidence="2" id="KW-0804">Transcription</keyword>
<dbReference type="Proteomes" id="UP000779574">
    <property type="component" value="Unassembled WGS sequence"/>
</dbReference>
<dbReference type="GO" id="GO:0000435">
    <property type="term" value="P:positive regulation of transcription from RNA polymerase II promoter by galactose"/>
    <property type="evidence" value="ECO:0007669"/>
    <property type="project" value="TreeGrafter"/>
</dbReference>
<evidence type="ECO:0000256" key="3">
    <source>
        <dbReference type="ARBA" id="ARBA00023242"/>
    </source>
</evidence>
<keyword evidence="3" id="KW-0539">Nucleus</keyword>
<name>A0A9P8JG38_AURME</name>
<evidence type="ECO:0000259" key="4">
    <source>
        <dbReference type="Pfam" id="PF04082"/>
    </source>
</evidence>
<gene>
    <name evidence="5" type="ORF">KCU76_g111</name>
</gene>